<reference evidence="1" key="1">
    <citation type="submission" date="2021-06" db="EMBL/GenBank/DDBJ databases">
        <authorList>
            <person name="Kallberg Y."/>
            <person name="Tangrot J."/>
            <person name="Rosling A."/>
        </authorList>
    </citation>
    <scope>NUCLEOTIDE SEQUENCE</scope>
    <source>
        <strain evidence="1">MA461A</strain>
    </source>
</reference>
<keyword evidence="2" id="KW-1185">Reference proteome</keyword>
<feature type="non-terminal residue" evidence="1">
    <location>
        <position position="1"/>
    </location>
</feature>
<evidence type="ECO:0000313" key="2">
    <source>
        <dbReference type="Proteomes" id="UP000789920"/>
    </source>
</evidence>
<accession>A0ACA9SXW7</accession>
<proteinExistence type="predicted"/>
<feature type="non-terminal residue" evidence="1">
    <location>
        <position position="68"/>
    </location>
</feature>
<evidence type="ECO:0000313" key="1">
    <source>
        <dbReference type="EMBL" id="CAG8848595.1"/>
    </source>
</evidence>
<gene>
    <name evidence="1" type="ORF">RPERSI_LOCUS35201</name>
</gene>
<sequence>DKEKVTNFLGYEKLYLKVNKENKKALNYVEKVQKFYQNKEYENVIKIYKELKGHFVEEHIIVDNGKKI</sequence>
<dbReference type="EMBL" id="CAJVQC010161513">
    <property type="protein sequence ID" value="CAG8848595.1"/>
    <property type="molecule type" value="Genomic_DNA"/>
</dbReference>
<name>A0ACA9SXW7_9GLOM</name>
<organism evidence="1 2">
    <name type="scientific">Racocetra persica</name>
    <dbReference type="NCBI Taxonomy" id="160502"/>
    <lineage>
        <taxon>Eukaryota</taxon>
        <taxon>Fungi</taxon>
        <taxon>Fungi incertae sedis</taxon>
        <taxon>Mucoromycota</taxon>
        <taxon>Glomeromycotina</taxon>
        <taxon>Glomeromycetes</taxon>
        <taxon>Diversisporales</taxon>
        <taxon>Gigasporaceae</taxon>
        <taxon>Racocetra</taxon>
    </lineage>
</organism>
<comment type="caution">
    <text evidence="1">The sequence shown here is derived from an EMBL/GenBank/DDBJ whole genome shotgun (WGS) entry which is preliminary data.</text>
</comment>
<dbReference type="Proteomes" id="UP000789920">
    <property type="component" value="Unassembled WGS sequence"/>
</dbReference>
<protein>
    <submittedName>
        <fullName evidence="1">30166_t:CDS:1</fullName>
    </submittedName>
</protein>